<dbReference type="InterPro" id="IPR001752">
    <property type="entry name" value="Kinesin_motor_dom"/>
</dbReference>
<organism evidence="4">
    <name type="scientific">Sesamum latifolium</name>
    <dbReference type="NCBI Taxonomy" id="2727402"/>
    <lineage>
        <taxon>Eukaryota</taxon>
        <taxon>Viridiplantae</taxon>
        <taxon>Streptophyta</taxon>
        <taxon>Embryophyta</taxon>
        <taxon>Tracheophyta</taxon>
        <taxon>Spermatophyta</taxon>
        <taxon>Magnoliopsida</taxon>
        <taxon>eudicotyledons</taxon>
        <taxon>Gunneridae</taxon>
        <taxon>Pentapetalae</taxon>
        <taxon>asterids</taxon>
        <taxon>lamiids</taxon>
        <taxon>Lamiales</taxon>
        <taxon>Pedaliaceae</taxon>
        <taxon>Sesamum</taxon>
    </lineage>
</organism>
<protein>
    <submittedName>
        <fullName evidence="4">Kinesin-like protein KIN-14S</fullName>
    </submittedName>
</protein>
<dbReference type="EMBL" id="JACGWN010000005">
    <property type="protein sequence ID" value="KAL0449340.1"/>
    <property type="molecule type" value="Genomic_DNA"/>
</dbReference>
<comment type="caution">
    <text evidence="2">Lacks conserved residue(s) required for the propagation of feature annotation.</text>
</comment>
<proteinExistence type="inferred from homology"/>
<comment type="caution">
    <text evidence="4">The sequence shown here is derived from an EMBL/GenBank/DDBJ whole genome shotgun (WGS) entry which is preliminary data.</text>
</comment>
<accession>A0AAW2XB18</accession>
<dbReference type="PANTHER" id="PTHR47972">
    <property type="entry name" value="KINESIN-LIKE PROTEIN KLP-3"/>
    <property type="match status" value="1"/>
</dbReference>
<dbReference type="GO" id="GO:0005524">
    <property type="term" value="F:ATP binding"/>
    <property type="evidence" value="ECO:0007669"/>
    <property type="project" value="InterPro"/>
</dbReference>
<evidence type="ECO:0000256" key="2">
    <source>
        <dbReference type="PROSITE-ProRule" id="PRU00283"/>
    </source>
</evidence>
<dbReference type="AlphaFoldDB" id="A0AAW2XB18"/>
<dbReference type="GO" id="GO:0015630">
    <property type="term" value="C:microtubule cytoskeleton"/>
    <property type="evidence" value="ECO:0007669"/>
    <property type="project" value="TreeGrafter"/>
</dbReference>
<keyword evidence="1" id="KW-0505">Motor protein</keyword>
<dbReference type="InterPro" id="IPR027417">
    <property type="entry name" value="P-loop_NTPase"/>
</dbReference>
<gene>
    <name evidence="4" type="ORF">Slati_1490400</name>
</gene>
<reference evidence="4" key="2">
    <citation type="journal article" date="2024" name="Plant">
        <title>Genomic evolution and insights into agronomic trait innovations of Sesamum species.</title>
        <authorList>
            <person name="Miao H."/>
            <person name="Wang L."/>
            <person name="Qu L."/>
            <person name="Liu H."/>
            <person name="Sun Y."/>
            <person name="Le M."/>
            <person name="Wang Q."/>
            <person name="Wei S."/>
            <person name="Zheng Y."/>
            <person name="Lin W."/>
            <person name="Duan Y."/>
            <person name="Cao H."/>
            <person name="Xiong S."/>
            <person name="Wang X."/>
            <person name="Wei L."/>
            <person name="Li C."/>
            <person name="Ma Q."/>
            <person name="Ju M."/>
            <person name="Zhao R."/>
            <person name="Li G."/>
            <person name="Mu C."/>
            <person name="Tian Q."/>
            <person name="Mei H."/>
            <person name="Zhang T."/>
            <person name="Gao T."/>
            <person name="Zhang H."/>
        </authorList>
    </citation>
    <scope>NUCLEOTIDE SEQUENCE</scope>
    <source>
        <strain evidence="4">KEN1</strain>
    </source>
</reference>
<dbReference type="GO" id="GO:0008017">
    <property type="term" value="F:microtubule binding"/>
    <property type="evidence" value="ECO:0007669"/>
    <property type="project" value="InterPro"/>
</dbReference>
<sequence length="92" mass="10174">MITETRVLQSVIRREVVVQRKVRDKAVGTEEVPGLVEAHVYGADEIWGLLSLGSRVRFVGSTNANELSSCSYCLLHLTIMGENLVSGQRTRS</sequence>
<dbReference type="Pfam" id="PF00225">
    <property type="entry name" value="Kinesin"/>
    <property type="match status" value="1"/>
</dbReference>
<comment type="similarity">
    <text evidence="2">Belongs to the TRAFAC class myosin-kinesin ATPase superfamily. Kinesin family.</text>
</comment>
<dbReference type="PANTHER" id="PTHR47972:SF2">
    <property type="entry name" value="KINESIN-LIKE PROTEIN KIN-14S"/>
    <property type="match status" value="1"/>
</dbReference>
<dbReference type="GO" id="GO:0007018">
    <property type="term" value="P:microtubule-based movement"/>
    <property type="evidence" value="ECO:0007669"/>
    <property type="project" value="InterPro"/>
</dbReference>
<dbReference type="InterPro" id="IPR036961">
    <property type="entry name" value="Kinesin_motor_dom_sf"/>
</dbReference>
<reference evidence="4" key="1">
    <citation type="submission" date="2020-06" db="EMBL/GenBank/DDBJ databases">
        <authorList>
            <person name="Li T."/>
            <person name="Hu X."/>
            <person name="Zhang T."/>
            <person name="Song X."/>
            <person name="Zhang H."/>
            <person name="Dai N."/>
            <person name="Sheng W."/>
            <person name="Hou X."/>
            <person name="Wei L."/>
        </authorList>
    </citation>
    <scope>NUCLEOTIDE SEQUENCE</scope>
    <source>
        <strain evidence="4">KEN1</strain>
        <tissue evidence="4">Leaf</tissue>
    </source>
</reference>
<evidence type="ECO:0000259" key="3">
    <source>
        <dbReference type="PROSITE" id="PS50067"/>
    </source>
</evidence>
<dbReference type="GO" id="GO:0003777">
    <property type="term" value="F:microtubule motor activity"/>
    <property type="evidence" value="ECO:0007669"/>
    <property type="project" value="InterPro"/>
</dbReference>
<evidence type="ECO:0000313" key="4">
    <source>
        <dbReference type="EMBL" id="KAL0449340.1"/>
    </source>
</evidence>
<evidence type="ECO:0000256" key="1">
    <source>
        <dbReference type="ARBA" id="ARBA00023175"/>
    </source>
</evidence>
<dbReference type="Gene3D" id="3.40.850.10">
    <property type="entry name" value="Kinesin motor domain"/>
    <property type="match status" value="1"/>
</dbReference>
<name>A0AAW2XB18_9LAMI</name>
<dbReference type="SUPFAM" id="SSF52540">
    <property type="entry name" value="P-loop containing nucleoside triphosphate hydrolases"/>
    <property type="match status" value="1"/>
</dbReference>
<dbReference type="PROSITE" id="PS50067">
    <property type="entry name" value="KINESIN_MOTOR_2"/>
    <property type="match status" value="1"/>
</dbReference>
<dbReference type="InterPro" id="IPR027640">
    <property type="entry name" value="Kinesin-like_fam"/>
</dbReference>
<feature type="domain" description="Kinesin motor" evidence="3">
    <location>
        <begin position="1"/>
        <end position="92"/>
    </location>
</feature>